<keyword evidence="2 8" id="KW-0863">Zinc-finger</keyword>
<feature type="region of interest" description="Disordered" evidence="10">
    <location>
        <begin position="101"/>
        <end position="137"/>
    </location>
</feature>
<evidence type="ECO:0000256" key="8">
    <source>
        <dbReference type="PROSITE-ProRule" id="PRU00071"/>
    </source>
</evidence>
<dbReference type="AlphaFoldDB" id="A0A1S2YC21"/>
<evidence type="ECO:0000256" key="6">
    <source>
        <dbReference type="ARBA" id="ARBA00023163"/>
    </source>
</evidence>
<evidence type="ECO:0000313" key="13">
    <source>
        <dbReference type="RefSeq" id="XP_004502598.1"/>
    </source>
</evidence>
<dbReference type="GO" id="GO:0008270">
    <property type="term" value="F:zinc ion binding"/>
    <property type="evidence" value="ECO:0007669"/>
    <property type="project" value="UniProtKB-KW"/>
</dbReference>
<sequence>MFPQRHNNISSIELEQMLHLLSSSSSSPIPLSTSMDKSNSRWKPNIEIAPNCPRCASTNTKFCYYNNYSLSQPRYFCKGCRRYWTKGGSLRNVPVGGGCRKTRRGKTIRNSHTDRLSANGSEDDADGHHHQSQNNGSRDIDMALVFAKFLNQNPTNSDHGEEFENENEPINNGSPSSNNINNLSTPESVETENDAVVHPQNPFDADSVALNGELSLSGIDEFEGFLGVDEDVVQDVLWSHSDANANVNAMMMVSSSNYTWQQPSSMMQMDELEYSMPLPILNENGTHDDQLLSHTFNSNSTTVNLINDSWNSWGSFDLSTMEVFSSSSRP</sequence>
<evidence type="ECO:0000256" key="3">
    <source>
        <dbReference type="ARBA" id="ARBA00022833"/>
    </source>
</evidence>
<reference evidence="12" key="1">
    <citation type="journal article" date="2013" name="Nat. Biotechnol.">
        <title>Draft genome sequence of chickpea (Cicer arietinum) provides a resource for trait improvement.</title>
        <authorList>
            <person name="Varshney R.K."/>
            <person name="Song C."/>
            <person name="Saxena R.K."/>
            <person name="Azam S."/>
            <person name="Yu S."/>
            <person name="Sharpe A.G."/>
            <person name="Cannon S."/>
            <person name="Baek J."/>
            <person name="Rosen B.D."/>
            <person name="Tar'an B."/>
            <person name="Millan T."/>
            <person name="Zhang X."/>
            <person name="Ramsay L.D."/>
            <person name="Iwata A."/>
            <person name="Wang Y."/>
            <person name="Nelson W."/>
            <person name="Farmer A.D."/>
            <person name="Gaur P.M."/>
            <person name="Soderlund C."/>
            <person name="Penmetsa R.V."/>
            <person name="Xu C."/>
            <person name="Bharti A.K."/>
            <person name="He W."/>
            <person name="Winter P."/>
            <person name="Zhao S."/>
            <person name="Hane J.K."/>
            <person name="Carrasquilla-Garcia N."/>
            <person name="Condie J.A."/>
            <person name="Upadhyaya H.D."/>
            <person name="Luo M.C."/>
            <person name="Thudi M."/>
            <person name="Gowda C.L."/>
            <person name="Singh N.P."/>
            <person name="Lichtenzveig J."/>
            <person name="Gali K.K."/>
            <person name="Rubio J."/>
            <person name="Nadarajan N."/>
            <person name="Dolezel J."/>
            <person name="Bansal K.C."/>
            <person name="Xu X."/>
            <person name="Edwards D."/>
            <person name="Zhang G."/>
            <person name="Kahl G."/>
            <person name="Gil J."/>
            <person name="Singh K.B."/>
            <person name="Datta S.K."/>
            <person name="Jackson S.A."/>
            <person name="Wang J."/>
            <person name="Cook D.R."/>
        </authorList>
    </citation>
    <scope>NUCLEOTIDE SEQUENCE [LARGE SCALE GENOMIC DNA]</scope>
    <source>
        <strain evidence="12">cv. CDC Frontier</strain>
    </source>
</reference>
<keyword evidence="6 9" id="KW-0804">Transcription</keyword>
<feature type="domain" description="Dof-type" evidence="11">
    <location>
        <begin position="50"/>
        <end position="104"/>
    </location>
</feature>
<evidence type="ECO:0000256" key="4">
    <source>
        <dbReference type="ARBA" id="ARBA00023015"/>
    </source>
</evidence>
<dbReference type="STRING" id="3827.A0A1S2YC21"/>
<dbReference type="KEGG" id="cam:101494912"/>
<evidence type="ECO:0000256" key="1">
    <source>
        <dbReference type="ARBA" id="ARBA00022723"/>
    </source>
</evidence>
<evidence type="ECO:0000259" key="11">
    <source>
        <dbReference type="PROSITE" id="PS50884"/>
    </source>
</evidence>
<evidence type="ECO:0000256" key="5">
    <source>
        <dbReference type="ARBA" id="ARBA00023125"/>
    </source>
</evidence>
<dbReference type="PROSITE" id="PS01361">
    <property type="entry name" value="ZF_DOF_1"/>
    <property type="match status" value="1"/>
</dbReference>
<feature type="compositionally biased region" description="Low complexity" evidence="10">
    <location>
        <begin position="168"/>
        <end position="182"/>
    </location>
</feature>
<dbReference type="eggNOG" id="ENOG502S23U">
    <property type="taxonomic scope" value="Eukaryota"/>
</dbReference>
<accession>A0A1S2YC21</accession>
<reference evidence="13" key="2">
    <citation type="submission" date="2025-08" db="UniProtKB">
        <authorList>
            <consortium name="RefSeq"/>
        </authorList>
    </citation>
    <scope>IDENTIFICATION</scope>
    <source>
        <tissue evidence="13">Etiolated seedlings</tissue>
    </source>
</reference>
<keyword evidence="12" id="KW-1185">Reference proteome</keyword>
<keyword evidence="5 8" id="KW-0238">DNA-binding</keyword>
<organism evidence="12 13">
    <name type="scientific">Cicer arietinum</name>
    <name type="common">Chickpea</name>
    <name type="synonym">Garbanzo</name>
    <dbReference type="NCBI Taxonomy" id="3827"/>
    <lineage>
        <taxon>Eukaryota</taxon>
        <taxon>Viridiplantae</taxon>
        <taxon>Streptophyta</taxon>
        <taxon>Embryophyta</taxon>
        <taxon>Tracheophyta</taxon>
        <taxon>Spermatophyta</taxon>
        <taxon>Magnoliopsida</taxon>
        <taxon>eudicotyledons</taxon>
        <taxon>Gunneridae</taxon>
        <taxon>Pentapetalae</taxon>
        <taxon>rosids</taxon>
        <taxon>fabids</taxon>
        <taxon>Fabales</taxon>
        <taxon>Fabaceae</taxon>
        <taxon>Papilionoideae</taxon>
        <taxon>50 kb inversion clade</taxon>
        <taxon>NPAAA clade</taxon>
        <taxon>Hologalegina</taxon>
        <taxon>IRL clade</taxon>
        <taxon>Cicereae</taxon>
        <taxon>Cicer</taxon>
    </lineage>
</organism>
<dbReference type="GO" id="GO:0003677">
    <property type="term" value="F:DNA binding"/>
    <property type="evidence" value="ECO:0007669"/>
    <property type="project" value="UniProtKB-UniRule"/>
</dbReference>
<keyword evidence="7 8" id="KW-0539">Nucleus</keyword>
<proteinExistence type="predicted"/>
<dbReference type="Pfam" id="PF02701">
    <property type="entry name" value="Zn_ribbon_Dof"/>
    <property type="match status" value="1"/>
</dbReference>
<name>A0A1S2YC21_CICAR</name>
<dbReference type="PaxDb" id="3827-XP_004502598.1"/>
<gene>
    <name evidence="13" type="primary">LOC101494912</name>
</gene>
<dbReference type="PROSITE" id="PS50884">
    <property type="entry name" value="ZF_DOF_2"/>
    <property type="match status" value="1"/>
</dbReference>
<dbReference type="PANTHER" id="PTHR31992">
    <property type="entry name" value="DOF ZINC FINGER PROTEIN DOF1.4-RELATED"/>
    <property type="match status" value="1"/>
</dbReference>
<dbReference type="PANTHER" id="PTHR31992:SF316">
    <property type="entry name" value="DOF ZINC FINGER PROTEIN DOF1.2"/>
    <property type="match status" value="1"/>
</dbReference>
<dbReference type="InterPro" id="IPR003851">
    <property type="entry name" value="Znf_Dof"/>
</dbReference>
<dbReference type="GO" id="GO:0003700">
    <property type="term" value="F:DNA-binding transcription factor activity"/>
    <property type="evidence" value="ECO:0007669"/>
    <property type="project" value="UniProtKB-UniRule"/>
</dbReference>
<dbReference type="RefSeq" id="XP_004502598.1">
    <property type="nucleotide sequence ID" value="XM_004502541.3"/>
</dbReference>
<evidence type="ECO:0000313" key="12">
    <source>
        <dbReference type="Proteomes" id="UP000087171"/>
    </source>
</evidence>
<evidence type="ECO:0000256" key="10">
    <source>
        <dbReference type="SAM" id="MobiDB-lite"/>
    </source>
</evidence>
<keyword evidence="3 9" id="KW-0862">Zinc</keyword>
<keyword evidence="4 9" id="KW-0805">Transcription regulation</keyword>
<dbReference type="GeneID" id="101494912"/>
<protein>
    <recommendedName>
        <fullName evidence="9">Dof zinc finger protein</fullName>
    </recommendedName>
</protein>
<feature type="region of interest" description="Disordered" evidence="10">
    <location>
        <begin position="154"/>
        <end position="190"/>
    </location>
</feature>
<evidence type="ECO:0000256" key="2">
    <source>
        <dbReference type="ARBA" id="ARBA00022771"/>
    </source>
</evidence>
<dbReference type="OrthoDB" id="1927254at2759"/>
<evidence type="ECO:0000256" key="7">
    <source>
        <dbReference type="ARBA" id="ARBA00023242"/>
    </source>
</evidence>
<evidence type="ECO:0000256" key="9">
    <source>
        <dbReference type="RuleBase" id="RU369094"/>
    </source>
</evidence>
<dbReference type="Proteomes" id="UP000087171">
    <property type="component" value="Chromosome Ca5"/>
</dbReference>
<dbReference type="GO" id="GO:0005634">
    <property type="term" value="C:nucleus"/>
    <property type="evidence" value="ECO:0007669"/>
    <property type="project" value="UniProtKB-SubCell"/>
</dbReference>
<dbReference type="InterPro" id="IPR045174">
    <property type="entry name" value="Dof"/>
</dbReference>
<comment type="function">
    <text evidence="9">Transcription factor that binds specifically to a 5'-AA[AG]G-3' consensus core sequence.</text>
</comment>
<comment type="subcellular location">
    <subcellularLocation>
        <location evidence="8 9">Nucleus</location>
    </subcellularLocation>
</comment>
<keyword evidence="1 9" id="KW-0479">Metal-binding</keyword>